<gene>
    <name evidence="2" type="ORF">H9642_11920</name>
</gene>
<evidence type="ECO:0000313" key="2">
    <source>
        <dbReference type="EMBL" id="MBD7977895.1"/>
    </source>
</evidence>
<keyword evidence="2" id="KW-0378">Hydrolase</keyword>
<accession>A0ABR8TQW3</accession>
<dbReference type="RefSeq" id="WP_251836675.1">
    <property type="nucleotide sequence ID" value="NZ_JACSQG010000006.1"/>
</dbReference>
<evidence type="ECO:0000313" key="3">
    <source>
        <dbReference type="Proteomes" id="UP000611945"/>
    </source>
</evidence>
<comment type="caution">
    <text evidence="2">The sequence shown here is derived from an EMBL/GenBank/DDBJ whole genome shotgun (WGS) entry which is preliminary data.</text>
</comment>
<evidence type="ECO:0000259" key="1">
    <source>
        <dbReference type="Pfam" id="PF00561"/>
    </source>
</evidence>
<dbReference type="PANTHER" id="PTHR43194:SF2">
    <property type="entry name" value="PEROXISOMAL MEMBRANE PROTEIN LPX1"/>
    <property type="match status" value="1"/>
</dbReference>
<dbReference type="SUPFAM" id="SSF53474">
    <property type="entry name" value="alpha/beta-Hydrolases"/>
    <property type="match status" value="1"/>
</dbReference>
<organism evidence="2 3">
    <name type="scientific">Serpens gallinarum</name>
    <dbReference type="NCBI Taxonomy" id="2763075"/>
    <lineage>
        <taxon>Bacteria</taxon>
        <taxon>Pseudomonadati</taxon>
        <taxon>Pseudomonadota</taxon>
        <taxon>Gammaproteobacteria</taxon>
        <taxon>Pseudomonadales</taxon>
        <taxon>Pseudomonadaceae</taxon>
        <taxon>Pseudomonas</taxon>
    </lineage>
</organism>
<dbReference type="PANTHER" id="PTHR43194">
    <property type="entry name" value="HYDROLASE ALPHA/BETA FOLD FAMILY"/>
    <property type="match status" value="1"/>
</dbReference>
<dbReference type="GO" id="GO:0016787">
    <property type="term" value="F:hydrolase activity"/>
    <property type="evidence" value="ECO:0007669"/>
    <property type="project" value="UniProtKB-KW"/>
</dbReference>
<sequence length="265" mass="28325">MAAVEPFFREAGTGPGVVCFHANASSSTQWRELMELLAPRCHVLATDGYGAGKSPPWPADRTVTLDDEVDLAEPVLARAGAPRVLIGHSYGGAVALIAAMRHPERVRAMVLYEPTLFALLDAESPPPNEADGIRATVAAAARALDAHDMNAAAEYFIDYWMGAGVWQRMPEQRKPAIATVMTNVRGWAHALLSEPTPLTAFASLNMPVLYLTGQDSPASSLGVAQLLTSTLPNVEWVTLAGLGHMGPTTHPQVVNPLIETFLGRI</sequence>
<name>A0ABR8TQW3_9PSED</name>
<protein>
    <submittedName>
        <fullName evidence="2">Alpha/beta hydrolase</fullName>
    </submittedName>
</protein>
<dbReference type="InterPro" id="IPR050228">
    <property type="entry name" value="Carboxylesterase_BioH"/>
</dbReference>
<dbReference type="Proteomes" id="UP000611945">
    <property type="component" value="Unassembled WGS sequence"/>
</dbReference>
<dbReference type="Gene3D" id="3.40.50.1820">
    <property type="entry name" value="alpha/beta hydrolase"/>
    <property type="match status" value="1"/>
</dbReference>
<dbReference type="InterPro" id="IPR000073">
    <property type="entry name" value="AB_hydrolase_1"/>
</dbReference>
<dbReference type="PRINTS" id="PR00111">
    <property type="entry name" value="ABHYDROLASE"/>
</dbReference>
<dbReference type="EMBL" id="JACSQG010000006">
    <property type="protein sequence ID" value="MBD7977895.1"/>
    <property type="molecule type" value="Genomic_DNA"/>
</dbReference>
<feature type="domain" description="AB hydrolase-1" evidence="1">
    <location>
        <begin position="17"/>
        <end position="249"/>
    </location>
</feature>
<dbReference type="InterPro" id="IPR029058">
    <property type="entry name" value="AB_hydrolase_fold"/>
</dbReference>
<keyword evidence="3" id="KW-1185">Reference proteome</keyword>
<dbReference type="Pfam" id="PF00561">
    <property type="entry name" value="Abhydrolase_1"/>
    <property type="match status" value="1"/>
</dbReference>
<proteinExistence type="predicted"/>
<reference evidence="2 3" key="1">
    <citation type="submission" date="2020-08" db="EMBL/GenBank/DDBJ databases">
        <title>A Genomic Blueprint of the Chicken Gut Microbiome.</title>
        <authorList>
            <person name="Gilroy R."/>
            <person name="Ravi A."/>
            <person name="Getino M."/>
            <person name="Pursley I."/>
            <person name="Horton D.L."/>
            <person name="Alikhan N.-F."/>
            <person name="Baker D."/>
            <person name="Gharbi K."/>
            <person name="Hall N."/>
            <person name="Watson M."/>
            <person name="Adriaenssens E.M."/>
            <person name="Foster-Nyarko E."/>
            <person name="Jarju S."/>
            <person name="Secka A."/>
            <person name="Antonio M."/>
            <person name="Oren A."/>
            <person name="Chaudhuri R."/>
            <person name="La Ragione R.M."/>
            <person name="Hildebrand F."/>
            <person name="Pallen M.J."/>
        </authorList>
    </citation>
    <scope>NUCLEOTIDE SEQUENCE [LARGE SCALE GENOMIC DNA]</scope>
    <source>
        <strain evidence="2 3">Sa2CUA2</strain>
    </source>
</reference>